<evidence type="ECO:0000313" key="3">
    <source>
        <dbReference type="Proteomes" id="UP000554235"/>
    </source>
</evidence>
<dbReference type="EMBL" id="JAADYS010000805">
    <property type="protein sequence ID" value="KAF4466952.1"/>
    <property type="molecule type" value="Genomic_DNA"/>
</dbReference>
<dbReference type="OrthoDB" id="4825549at2759"/>
<proteinExistence type="predicted"/>
<dbReference type="Proteomes" id="UP000554235">
    <property type="component" value="Unassembled WGS sequence"/>
</dbReference>
<organism evidence="2 3">
    <name type="scientific">Fusarium albosuccineum</name>
    <dbReference type="NCBI Taxonomy" id="1237068"/>
    <lineage>
        <taxon>Eukaryota</taxon>
        <taxon>Fungi</taxon>
        <taxon>Dikarya</taxon>
        <taxon>Ascomycota</taxon>
        <taxon>Pezizomycotina</taxon>
        <taxon>Sordariomycetes</taxon>
        <taxon>Hypocreomycetidae</taxon>
        <taxon>Hypocreales</taxon>
        <taxon>Nectriaceae</taxon>
        <taxon>Fusarium</taxon>
        <taxon>Fusarium decemcellulare species complex</taxon>
    </lineage>
</organism>
<reference evidence="2 3" key="1">
    <citation type="submission" date="2020-01" db="EMBL/GenBank/DDBJ databases">
        <title>Identification and distribution of gene clusters putatively required for synthesis of sphingolipid metabolism inhibitors in phylogenetically diverse species of the filamentous fungus Fusarium.</title>
        <authorList>
            <person name="Kim H.-S."/>
            <person name="Busman M."/>
            <person name="Brown D.W."/>
            <person name="Divon H."/>
            <person name="Uhlig S."/>
            <person name="Proctor R.H."/>
        </authorList>
    </citation>
    <scope>NUCLEOTIDE SEQUENCE [LARGE SCALE GENOMIC DNA]</scope>
    <source>
        <strain evidence="2 3">NRRL 20459</strain>
    </source>
</reference>
<gene>
    <name evidence="2" type="ORF">FALBO_6190</name>
</gene>
<feature type="chain" id="PRO_5034082483" description="Secreted protein" evidence="1">
    <location>
        <begin position="23"/>
        <end position="123"/>
    </location>
</feature>
<evidence type="ECO:0000256" key="1">
    <source>
        <dbReference type="SAM" id="SignalP"/>
    </source>
</evidence>
<dbReference type="PROSITE" id="PS51257">
    <property type="entry name" value="PROKAR_LIPOPROTEIN"/>
    <property type="match status" value="1"/>
</dbReference>
<keyword evidence="1" id="KW-0732">Signal</keyword>
<evidence type="ECO:0000313" key="2">
    <source>
        <dbReference type="EMBL" id="KAF4466952.1"/>
    </source>
</evidence>
<comment type="caution">
    <text evidence="2">The sequence shown here is derived from an EMBL/GenBank/DDBJ whole genome shotgun (WGS) entry which is preliminary data.</text>
</comment>
<keyword evidence="3" id="KW-1185">Reference proteome</keyword>
<evidence type="ECO:0008006" key="4">
    <source>
        <dbReference type="Google" id="ProtNLM"/>
    </source>
</evidence>
<name>A0A8H4PK52_9HYPO</name>
<sequence length="123" mass="13436">MKTLSTFITLLGLSASITPVSAGCFGGEEWPNEDIDTASWHVERACNGYDGNQGAFQGEYLPGQIKHVCIQYSSTSQLVFEVQNQNTLETLSLNPKDCVLRLQNEIKGCKSGGESTTAGWRFL</sequence>
<protein>
    <recommendedName>
        <fullName evidence="4">Secreted protein</fullName>
    </recommendedName>
</protein>
<dbReference type="AlphaFoldDB" id="A0A8H4PK52"/>
<feature type="signal peptide" evidence="1">
    <location>
        <begin position="1"/>
        <end position="22"/>
    </location>
</feature>
<accession>A0A8H4PK52</accession>